<gene>
    <name evidence="5" type="ORF">KL86CLO1_13067</name>
</gene>
<dbReference type="PANTHER" id="PTHR43537">
    <property type="entry name" value="TRANSCRIPTIONAL REGULATOR, GNTR FAMILY"/>
    <property type="match status" value="1"/>
</dbReference>
<evidence type="ECO:0000256" key="2">
    <source>
        <dbReference type="ARBA" id="ARBA00023125"/>
    </source>
</evidence>
<proteinExistence type="predicted"/>
<keyword evidence="3" id="KW-0804">Transcription</keyword>
<dbReference type="GO" id="GO:0003677">
    <property type="term" value="F:DNA binding"/>
    <property type="evidence" value="ECO:0007669"/>
    <property type="project" value="UniProtKB-KW"/>
</dbReference>
<dbReference type="PROSITE" id="PS50949">
    <property type="entry name" value="HTH_GNTR"/>
    <property type="match status" value="1"/>
</dbReference>
<dbReference type="Gene3D" id="1.10.10.10">
    <property type="entry name" value="Winged helix-like DNA-binding domain superfamily/Winged helix DNA-binding domain"/>
    <property type="match status" value="1"/>
</dbReference>
<dbReference type="GO" id="GO:0003700">
    <property type="term" value="F:DNA-binding transcription factor activity"/>
    <property type="evidence" value="ECO:0007669"/>
    <property type="project" value="InterPro"/>
</dbReference>
<dbReference type="AlphaFoldDB" id="A0A212KGE9"/>
<dbReference type="InterPro" id="IPR011711">
    <property type="entry name" value="GntR_C"/>
</dbReference>
<keyword evidence="1" id="KW-0805">Transcription regulation</keyword>
<protein>
    <submittedName>
        <fullName evidence="5">Putative Uncharacterized HTH-type transcriptional regulator YdhC</fullName>
    </submittedName>
</protein>
<dbReference type="SMART" id="SM00895">
    <property type="entry name" value="FCD"/>
    <property type="match status" value="1"/>
</dbReference>
<dbReference type="Pfam" id="PF00392">
    <property type="entry name" value="GntR"/>
    <property type="match status" value="1"/>
</dbReference>
<accession>A0A212KGE9</accession>
<reference evidence="5" key="1">
    <citation type="submission" date="2016-04" db="EMBL/GenBank/DDBJ databases">
        <authorList>
            <person name="Evans L.H."/>
            <person name="Alamgir A."/>
            <person name="Owens N."/>
            <person name="Weber N.D."/>
            <person name="Virtaneva K."/>
            <person name="Barbian K."/>
            <person name="Babar A."/>
            <person name="Rosenke K."/>
        </authorList>
    </citation>
    <scope>NUCLEOTIDE SEQUENCE</scope>
    <source>
        <strain evidence="5">86</strain>
    </source>
</reference>
<dbReference type="PANTHER" id="PTHR43537:SF24">
    <property type="entry name" value="GLUCONATE OPERON TRANSCRIPTIONAL REPRESSOR"/>
    <property type="match status" value="1"/>
</dbReference>
<dbReference type="InterPro" id="IPR008920">
    <property type="entry name" value="TF_FadR/GntR_C"/>
</dbReference>
<dbReference type="InterPro" id="IPR000524">
    <property type="entry name" value="Tscrpt_reg_HTH_GntR"/>
</dbReference>
<dbReference type="InterPro" id="IPR036390">
    <property type="entry name" value="WH_DNA-bd_sf"/>
</dbReference>
<dbReference type="CDD" id="cd07377">
    <property type="entry name" value="WHTH_GntR"/>
    <property type="match status" value="1"/>
</dbReference>
<dbReference type="Gene3D" id="1.20.120.530">
    <property type="entry name" value="GntR ligand-binding domain-like"/>
    <property type="match status" value="1"/>
</dbReference>
<evidence type="ECO:0000256" key="1">
    <source>
        <dbReference type="ARBA" id="ARBA00023015"/>
    </source>
</evidence>
<evidence type="ECO:0000256" key="3">
    <source>
        <dbReference type="ARBA" id="ARBA00023163"/>
    </source>
</evidence>
<sequence length="226" mass="26215">MERRPVSLLEWAYQEIRQMLFSGRLAPGEKIVVGQLAEKLSISPTPVKEALNRLVAEGLLDAMPRRGFQVKHLSAKEVHDILDCRLMMEVFAARKAVENFKRHPEIRKEMLADLKELENVEFHDYVEATRLEQSYHSSFIRLTENQHLMNLYNILFGVGFSFYVYASENHPMERHSEAQSEHRQMLEALDRGDVEGLETALRSHLERTINLYETFSSAFAAETLHN</sequence>
<dbReference type="InterPro" id="IPR036388">
    <property type="entry name" value="WH-like_DNA-bd_sf"/>
</dbReference>
<dbReference type="EMBL" id="FLUN01000001">
    <property type="protein sequence ID" value="SBW10816.1"/>
    <property type="molecule type" value="Genomic_DNA"/>
</dbReference>
<keyword evidence="2" id="KW-0238">DNA-binding</keyword>
<organism evidence="5">
    <name type="scientific">uncultured Eubacteriales bacterium</name>
    <dbReference type="NCBI Taxonomy" id="172733"/>
    <lineage>
        <taxon>Bacteria</taxon>
        <taxon>Bacillati</taxon>
        <taxon>Bacillota</taxon>
        <taxon>Clostridia</taxon>
        <taxon>Eubacteriales</taxon>
        <taxon>environmental samples</taxon>
    </lineage>
</organism>
<evidence type="ECO:0000313" key="5">
    <source>
        <dbReference type="EMBL" id="SBW10816.1"/>
    </source>
</evidence>
<dbReference type="SUPFAM" id="SSF48008">
    <property type="entry name" value="GntR ligand-binding domain-like"/>
    <property type="match status" value="1"/>
</dbReference>
<evidence type="ECO:0000259" key="4">
    <source>
        <dbReference type="PROSITE" id="PS50949"/>
    </source>
</evidence>
<dbReference type="SUPFAM" id="SSF46785">
    <property type="entry name" value="Winged helix' DNA-binding domain"/>
    <property type="match status" value="1"/>
</dbReference>
<dbReference type="SMART" id="SM00345">
    <property type="entry name" value="HTH_GNTR"/>
    <property type="match status" value="1"/>
</dbReference>
<feature type="domain" description="HTH gntR-type" evidence="4">
    <location>
        <begin position="6"/>
        <end position="73"/>
    </location>
</feature>
<dbReference type="Pfam" id="PF07729">
    <property type="entry name" value="FCD"/>
    <property type="match status" value="1"/>
</dbReference>
<name>A0A212KGE9_9FIRM</name>